<keyword evidence="1" id="KW-0479">Metal-binding</keyword>
<dbReference type="SMART" id="SM00906">
    <property type="entry name" value="Fungal_trans"/>
    <property type="match status" value="1"/>
</dbReference>
<dbReference type="Proteomes" id="UP000800200">
    <property type="component" value="Unassembled WGS sequence"/>
</dbReference>
<feature type="region of interest" description="Disordered" evidence="6">
    <location>
        <begin position="1"/>
        <end position="24"/>
    </location>
</feature>
<dbReference type="PROSITE" id="PS00463">
    <property type="entry name" value="ZN2_CY6_FUNGAL_1"/>
    <property type="match status" value="1"/>
</dbReference>
<evidence type="ECO:0000313" key="8">
    <source>
        <dbReference type="EMBL" id="KAF2194024.1"/>
    </source>
</evidence>
<evidence type="ECO:0000256" key="1">
    <source>
        <dbReference type="ARBA" id="ARBA00022723"/>
    </source>
</evidence>
<dbReference type="GO" id="GO:0000435">
    <property type="term" value="P:positive regulation of transcription from RNA polymerase II promoter by galactose"/>
    <property type="evidence" value="ECO:0007669"/>
    <property type="project" value="TreeGrafter"/>
</dbReference>
<feature type="compositionally biased region" description="Polar residues" evidence="6">
    <location>
        <begin position="76"/>
        <end position="89"/>
    </location>
</feature>
<sequence>MDEASTAYTKIEAADTPTSPKRKKVRAKYAPRACVSCRRSKLKCSGENPCQRCLDNGRRCFYSEDQTAAEALQNLSRPTTTHPAPQNGNGIARRSILPRQESVERRASNVGLAGLTMEARMTRIEGMMEALVQEGGARVLLRGSAEQEEVVSAGFQGDTAFQAPIEPFNTSPAPVRQQLGFQQDNAWMNVSPESRHSIPAVSPASGHELTSGIQVGSRNLTFPNPVDYQKYIEFFFADINPYHPCVNEAEFRARSERMFSSRTIQTSDICILALNYIIFAFSDIVVDTSPGGGNSRPPGWQWFQLADELVGKRTISGRGNLSLIQFLIYEALYLTHADRPNTAYNVIGLACRLCFQFALHQQPCWENCTAYETHMRQRTFWTVYFTDRRIALSCGRPYGIRDLDIDVEQPAWIYDGDLHPERPLPEPDVSRSSNMYLSCMISWAKLGGDVWDQVFAAGAAKRGVDGENTAILEARIKHWTDAVLPTTPLLPPDQPPDVRHLRQHVLVHTRLNHLRLLLRRRTMVSLKYDGNTGSLCGDLASDIVQKIKAHSPEARIPSSFRFHVTASLGSALLILTTLLVRDLAPIGLQDRQPAYAESFREGIAILNDLAAYLQVARRVTEDLKDIVQVVTSMLEQRQVVLHNQQDGGSATSNITNLFPYTALDSVQQAGLNEYQGGFGIWNGADAPLGSSETWDFEVQPARGGYGVPWI</sequence>
<keyword evidence="2" id="KW-0805">Transcription regulation</keyword>
<dbReference type="CDD" id="cd12148">
    <property type="entry name" value="fungal_TF_MHR"/>
    <property type="match status" value="1"/>
</dbReference>
<dbReference type="InterPro" id="IPR051127">
    <property type="entry name" value="Fungal_SecMet_Regulators"/>
</dbReference>
<organism evidence="8 9">
    <name type="scientific">Zopfia rhizophila CBS 207.26</name>
    <dbReference type="NCBI Taxonomy" id="1314779"/>
    <lineage>
        <taxon>Eukaryota</taxon>
        <taxon>Fungi</taxon>
        <taxon>Dikarya</taxon>
        <taxon>Ascomycota</taxon>
        <taxon>Pezizomycotina</taxon>
        <taxon>Dothideomycetes</taxon>
        <taxon>Dothideomycetes incertae sedis</taxon>
        <taxon>Zopfiaceae</taxon>
        <taxon>Zopfia</taxon>
    </lineage>
</organism>
<keyword evidence="9" id="KW-1185">Reference proteome</keyword>
<evidence type="ECO:0000259" key="7">
    <source>
        <dbReference type="PROSITE" id="PS50048"/>
    </source>
</evidence>
<feature type="domain" description="Zn(2)-C6 fungal-type" evidence="7">
    <location>
        <begin position="33"/>
        <end position="62"/>
    </location>
</feature>
<dbReference type="PANTHER" id="PTHR47424:SF3">
    <property type="entry name" value="REGULATORY PROTEIN GAL4"/>
    <property type="match status" value="1"/>
</dbReference>
<dbReference type="OrthoDB" id="3266505at2759"/>
<feature type="region of interest" description="Disordered" evidence="6">
    <location>
        <begin position="76"/>
        <end position="103"/>
    </location>
</feature>
<proteinExistence type="predicted"/>
<dbReference type="CDD" id="cd00067">
    <property type="entry name" value="GAL4"/>
    <property type="match status" value="1"/>
</dbReference>
<gene>
    <name evidence="8" type="ORF">K469DRAFT_617820</name>
</gene>
<evidence type="ECO:0000256" key="3">
    <source>
        <dbReference type="ARBA" id="ARBA00023125"/>
    </source>
</evidence>
<accession>A0A6A6ER29</accession>
<evidence type="ECO:0000313" key="9">
    <source>
        <dbReference type="Proteomes" id="UP000800200"/>
    </source>
</evidence>
<dbReference type="GO" id="GO:0000978">
    <property type="term" value="F:RNA polymerase II cis-regulatory region sequence-specific DNA binding"/>
    <property type="evidence" value="ECO:0007669"/>
    <property type="project" value="TreeGrafter"/>
</dbReference>
<dbReference type="Pfam" id="PF00172">
    <property type="entry name" value="Zn_clus"/>
    <property type="match status" value="1"/>
</dbReference>
<dbReference type="AlphaFoldDB" id="A0A6A6ER29"/>
<evidence type="ECO:0000256" key="5">
    <source>
        <dbReference type="ARBA" id="ARBA00023242"/>
    </source>
</evidence>
<dbReference type="GO" id="GO:0005634">
    <property type="term" value="C:nucleus"/>
    <property type="evidence" value="ECO:0007669"/>
    <property type="project" value="TreeGrafter"/>
</dbReference>
<dbReference type="SUPFAM" id="SSF57701">
    <property type="entry name" value="Zn2/Cys6 DNA-binding domain"/>
    <property type="match status" value="1"/>
</dbReference>
<reference evidence="8" key="1">
    <citation type="journal article" date="2020" name="Stud. Mycol.">
        <title>101 Dothideomycetes genomes: a test case for predicting lifestyles and emergence of pathogens.</title>
        <authorList>
            <person name="Haridas S."/>
            <person name="Albert R."/>
            <person name="Binder M."/>
            <person name="Bloem J."/>
            <person name="Labutti K."/>
            <person name="Salamov A."/>
            <person name="Andreopoulos B."/>
            <person name="Baker S."/>
            <person name="Barry K."/>
            <person name="Bills G."/>
            <person name="Bluhm B."/>
            <person name="Cannon C."/>
            <person name="Castanera R."/>
            <person name="Culley D."/>
            <person name="Daum C."/>
            <person name="Ezra D."/>
            <person name="Gonzalez J."/>
            <person name="Henrissat B."/>
            <person name="Kuo A."/>
            <person name="Liang C."/>
            <person name="Lipzen A."/>
            <person name="Lutzoni F."/>
            <person name="Magnuson J."/>
            <person name="Mondo S."/>
            <person name="Nolan M."/>
            <person name="Ohm R."/>
            <person name="Pangilinan J."/>
            <person name="Park H.-J."/>
            <person name="Ramirez L."/>
            <person name="Alfaro M."/>
            <person name="Sun H."/>
            <person name="Tritt A."/>
            <person name="Yoshinaga Y."/>
            <person name="Zwiers L.-H."/>
            <person name="Turgeon B."/>
            <person name="Goodwin S."/>
            <person name="Spatafora J."/>
            <person name="Crous P."/>
            <person name="Grigoriev I."/>
        </authorList>
    </citation>
    <scope>NUCLEOTIDE SEQUENCE</scope>
    <source>
        <strain evidence="8">CBS 207.26</strain>
    </source>
</reference>
<protein>
    <recommendedName>
        <fullName evidence="7">Zn(2)-C6 fungal-type domain-containing protein</fullName>
    </recommendedName>
</protein>
<dbReference type="GO" id="GO:0000981">
    <property type="term" value="F:DNA-binding transcription factor activity, RNA polymerase II-specific"/>
    <property type="evidence" value="ECO:0007669"/>
    <property type="project" value="InterPro"/>
</dbReference>
<evidence type="ECO:0000256" key="6">
    <source>
        <dbReference type="SAM" id="MobiDB-lite"/>
    </source>
</evidence>
<dbReference type="EMBL" id="ML994612">
    <property type="protein sequence ID" value="KAF2194024.1"/>
    <property type="molecule type" value="Genomic_DNA"/>
</dbReference>
<dbReference type="InterPro" id="IPR007219">
    <property type="entry name" value="XnlR_reg_dom"/>
</dbReference>
<keyword evidence="3" id="KW-0238">DNA-binding</keyword>
<dbReference type="GO" id="GO:0008270">
    <property type="term" value="F:zinc ion binding"/>
    <property type="evidence" value="ECO:0007669"/>
    <property type="project" value="InterPro"/>
</dbReference>
<dbReference type="PROSITE" id="PS50048">
    <property type="entry name" value="ZN2_CY6_FUNGAL_2"/>
    <property type="match status" value="1"/>
</dbReference>
<dbReference type="InterPro" id="IPR001138">
    <property type="entry name" value="Zn2Cys6_DnaBD"/>
</dbReference>
<dbReference type="Gene3D" id="4.10.240.10">
    <property type="entry name" value="Zn(2)-C6 fungal-type DNA-binding domain"/>
    <property type="match status" value="1"/>
</dbReference>
<keyword evidence="5" id="KW-0539">Nucleus</keyword>
<dbReference type="Pfam" id="PF04082">
    <property type="entry name" value="Fungal_trans"/>
    <property type="match status" value="1"/>
</dbReference>
<dbReference type="InterPro" id="IPR036864">
    <property type="entry name" value="Zn2-C6_fun-type_DNA-bd_sf"/>
</dbReference>
<evidence type="ECO:0000256" key="4">
    <source>
        <dbReference type="ARBA" id="ARBA00023163"/>
    </source>
</evidence>
<dbReference type="GO" id="GO:0006351">
    <property type="term" value="P:DNA-templated transcription"/>
    <property type="evidence" value="ECO:0007669"/>
    <property type="project" value="InterPro"/>
</dbReference>
<name>A0A6A6ER29_9PEZI</name>
<dbReference type="PANTHER" id="PTHR47424">
    <property type="entry name" value="REGULATORY PROTEIN GAL4"/>
    <property type="match status" value="1"/>
</dbReference>
<dbReference type="SMART" id="SM00066">
    <property type="entry name" value="GAL4"/>
    <property type="match status" value="1"/>
</dbReference>
<keyword evidence="4" id="KW-0804">Transcription</keyword>
<evidence type="ECO:0000256" key="2">
    <source>
        <dbReference type="ARBA" id="ARBA00023015"/>
    </source>
</evidence>